<dbReference type="EnsemblProtists" id="PYU1_T011057">
    <property type="protein sequence ID" value="PYU1_T011057"/>
    <property type="gene ID" value="PYU1_G011033"/>
</dbReference>
<dbReference type="Pfam" id="PF13405">
    <property type="entry name" value="EF-hand_6"/>
    <property type="match status" value="1"/>
</dbReference>
<dbReference type="InterPro" id="IPR011992">
    <property type="entry name" value="EF-hand-dom_pair"/>
</dbReference>
<evidence type="ECO:0000313" key="4">
    <source>
        <dbReference type="EnsemblProtists" id="PYU1_T011057"/>
    </source>
</evidence>
<dbReference type="InterPro" id="IPR018247">
    <property type="entry name" value="EF_Hand_1_Ca_BS"/>
</dbReference>
<dbReference type="eggNOG" id="KOG0027">
    <property type="taxonomic scope" value="Eukaryota"/>
</dbReference>
<dbReference type="STRING" id="431595.K3X1F8"/>
<dbReference type="InParanoid" id="K3X1F8"/>
<reference evidence="5" key="1">
    <citation type="journal article" date="2010" name="Genome Biol.">
        <title>Genome sequence of the necrotrophic plant pathogen Pythium ultimum reveals original pathogenicity mechanisms and effector repertoire.</title>
        <authorList>
            <person name="Levesque C.A."/>
            <person name="Brouwer H."/>
            <person name="Cano L."/>
            <person name="Hamilton J.P."/>
            <person name="Holt C."/>
            <person name="Huitema E."/>
            <person name="Raffaele S."/>
            <person name="Robideau G.P."/>
            <person name="Thines M."/>
            <person name="Win J."/>
            <person name="Zerillo M.M."/>
            <person name="Beakes G.W."/>
            <person name="Boore J.L."/>
            <person name="Busam D."/>
            <person name="Dumas B."/>
            <person name="Ferriera S."/>
            <person name="Fuerstenberg S.I."/>
            <person name="Gachon C.M."/>
            <person name="Gaulin E."/>
            <person name="Govers F."/>
            <person name="Grenville-Briggs L."/>
            <person name="Horner N."/>
            <person name="Hostetler J."/>
            <person name="Jiang R.H."/>
            <person name="Johnson J."/>
            <person name="Krajaejun T."/>
            <person name="Lin H."/>
            <person name="Meijer H.J."/>
            <person name="Moore B."/>
            <person name="Morris P."/>
            <person name="Phuntmart V."/>
            <person name="Puiu D."/>
            <person name="Shetty J."/>
            <person name="Stajich J.E."/>
            <person name="Tripathy S."/>
            <person name="Wawra S."/>
            <person name="van West P."/>
            <person name="Whitty B.R."/>
            <person name="Coutinho P.M."/>
            <person name="Henrissat B."/>
            <person name="Martin F."/>
            <person name="Thomas P.D."/>
            <person name="Tyler B.M."/>
            <person name="De Vries R.P."/>
            <person name="Kamoun S."/>
            <person name="Yandell M."/>
            <person name="Tisserat N."/>
            <person name="Buell C.R."/>
        </authorList>
    </citation>
    <scope>NUCLEOTIDE SEQUENCE</scope>
    <source>
        <strain evidence="5">DAOM:BR144</strain>
    </source>
</reference>
<dbReference type="Pfam" id="PF13499">
    <property type="entry name" value="EF-hand_7"/>
    <property type="match status" value="6"/>
</dbReference>
<dbReference type="VEuPathDB" id="FungiDB:PYU1_G011033"/>
<evidence type="ECO:0000259" key="3">
    <source>
        <dbReference type="PROSITE" id="PS50222"/>
    </source>
</evidence>
<dbReference type="Proteomes" id="UP000019132">
    <property type="component" value="Unassembled WGS sequence"/>
</dbReference>
<evidence type="ECO:0000256" key="1">
    <source>
        <dbReference type="ARBA" id="ARBA00022837"/>
    </source>
</evidence>
<dbReference type="SUPFAM" id="SSF47473">
    <property type="entry name" value="EF-hand"/>
    <property type="match status" value="6"/>
</dbReference>
<feature type="compositionally biased region" description="Basic and acidic residues" evidence="2">
    <location>
        <begin position="17"/>
        <end position="55"/>
    </location>
</feature>
<dbReference type="EMBL" id="GL376606">
    <property type="status" value="NOT_ANNOTATED_CDS"/>
    <property type="molecule type" value="Genomic_DNA"/>
</dbReference>
<dbReference type="PROSITE" id="PS00018">
    <property type="entry name" value="EF_HAND_1"/>
    <property type="match status" value="9"/>
</dbReference>
<dbReference type="HOGENOM" id="CLU_266146_0_0_1"/>
<name>K3X1F8_GLOUD</name>
<feature type="compositionally biased region" description="Polar residues" evidence="2">
    <location>
        <begin position="1166"/>
        <end position="1189"/>
    </location>
</feature>
<feature type="domain" description="EF-hand" evidence="3">
    <location>
        <begin position="693"/>
        <end position="728"/>
    </location>
</feature>
<feature type="region of interest" description="Disordered" evidence="2">
    <location>
        <begin position="1"/>
        <end position="55"/>
    </location>
</feature>
<keyword evidence="1" id="KW-0106">Calcium</keyword>
<feature type="domain" description="EF-hand" evidence="3">
    <location>
        <begin position="1017"/>
        <end position="1050"/>
    </location>
</feature>
<dbReference type="PROSITE" id="PS50222">
    <property type="entry name" value="EF_HAND_2"/>
    <property type="match status" value="11"/>
</dbReference>
<dbReference type="Pfam" id="PF00036">
    <property type="entry name" value="EF-hand_1"/>
    <property type="match status" value="2"/>
</dbReference>
<feature type="domain" description="EF-hand" evidence="3">
    <location>
        <begin position="550"/>
        <end position="585"/>
    </location>
</feature>
<dbReference type="PANTHER" id="PTHR20875">
    <property type="entry name" value="EF-HAND CALCIUM-BINDING DOMAIN-CONTAINING PROTEIN 6-RELATED"/>
    <property type="match status" value="1"/>
</dbReference>
<dbReference type="OMA" id="NLCEKRS"/>
<feature type="domain" description="EF-hand" evidence="3">
    <location>
        <begin position="758"/>
        <end position="793"/>
    </location>
</feature>
<reference evidence="5" key="2">
    <citation type="submission" date="2010-04" db="EMBL/GenBank/DDBJ databases">
        <authorList>
            <person name="Buell R."/>
            <person name="Hamilton J."/>
            <person name="Hostetler J."/>
        </authorList>
    </citation>
    <scope>NUCLEOTIDE SEQUENCE [LARGE SCALE GENOMIC DNA]</scope>
    <source>
        <strain evidence="5">DAOM:BR144</strain>
    </source>
</reference>
<feature type="domain" description="EF-hand" evidence="3">
    <location>
        <begin position="337"/>
        <end position="372"/>
    </location>
</feature>
<dbReference type="eggNOG" id="KOG0032">
    <property type="taxonomic scope" value="Eukaryota"/>
</dbReference>
<feature type="domain" description="EF-hand" evidence="3">
    <location>
        <begin position="210"/>
        <end position="245"/>
    </location>
</feature>
<dbReference type="CDD" id="cd00051">
    <property type="entry name" value="EFh"/>
    <property type="match status" value="5"/>
</dbReference>
<accession>K3X1F8</accession>
<feature type="domain" description="EF-hand" evidence="3">
    <location>
        <begin position="459"/>
        <end position="494"/>
    </location>
</feature>
<proteinExistence type="predicted"/>
<dbReference type="PANTHER" id="PTHR20875:SF2">
    <property type="entry name" value="EF-HAND CALCIUM-BINDING DOMAIN-CONTAINING PROTEIN 6"/>
    <property type="match status" value="1"/>
</dbReference>
<feature type="domain" description="EF-hand" evidence="3">
    <location>
        <begin position="869"/>
        <end position="904"/>
    </location>
</feature>
<evidence type="ECO:0000313" key="5">
    <source>
        <dbReference type="Proteomes" id="UP000019132"/>
    </source>
</evidence>
<feature type="domain" description="EF-hand" evidence="3">
    <location>
        <begin position="907"/>
        <end position="939"/>
    </location>
</feature>
<dbReference type="SMART" id="SM00054">
    <property type="entry name" value="EFh"/>
    <property type="match status" value="19"/>
</dbReference>
<feature type="region of interest" description="Disordered" evidence="2">
    <location>
        <begin position="1161"/>
        <end position="1189"/>
    </location>
</feature>
<dbReference type="Pfam" id="PF13202">
    <property type="entry name" value="EF-hand_5"/>
    <property type="match status" value="1"/>
</dbReference>
<dbReference type="GO" id="GO:0005509">
    <property type="term" value="F:calcium ion binding"/>
    <property type="evidence" value="ECO:0007669"/>
    <property type="project" value="InterPro"/>
</dbReference>
<dbReference type="InterPro" id="IPR052603">
    <property type="entry name" value="EFCB6"/>
</dbReference>
<feature type="domain" description="EF-hand" evidence="3">
    <location>
        <begin position="1091"/>
        <end position="1126"/>
    </location>
</feature>
<feature type="domain" description="EF-hand" evidence="3">
    <location>
        <begin position="980"/>
        <end position="1015"/>
    </location>
</feature>
<keyword evidence="5" id="KW-1185">Reference proteome</keyword>
<dbReference type="InterPro" id="IPR002048">
    <property type="entry name" value="EF_hand_dom"/>
</dbReference>
<protein>
    <recommendedName>
        <fullName evidence="3">EF-hand domain-containing protein</fullName>
    </recommendedName>
</protein>
<reference evidence="4" key="3">
    <citation type="submission" date="2015-02" db="UniProtKB">
        <authorList>
            <consortium name="EnsemblProtists"/>
        </authorList>
    </citation>
    <scope>IDENTIFICATION</scope>
    <source>
        <strain evidence="4">DAOM BR144</strain>
    </source>
</reference>
<evidence type="ECO:0000256" key="2">
    <source>
        <dbReference type="SAM" id="MobiDB-lite"/>
    </source>
</evidence>
<organism evidence="4 5">
    <name type="scientific">Globisporangium ultimum (strain ATCC 200006 / CBS 805.95 / DAOM BR144)</name>
    <name type="common">Pythium ultimum</name>
    <dbReference type="NCBI Taxonomy" id="431595"/>
    <lineage>
        <taxon>Eukaryota</taxon>
        <taxon>Sar</taxon>
        <taxon>Stramenopiles</taxon>
        <taxon>Oomycota</taxon>
        <taxon>Peronosporomycetes</taxon>
        <taxon>Pythiales</taxon>
        <taxon>Pythiaceae</taxon>
        <taxon>Globisporangium</taxon>
    </lineage>
</organism>
<sequence>MVSPRSKRSANFANARGPEDNRHGDRKGEKKYNASASENERRKQTVYSNREEPKRLPKLEAHVRQTLAAFRGDVHKNTLPAASTIKKCIAHIENASRDDTEIEVAEFRKCLFALGISPDDTAFLIGHFDKENSGFIDGKMLSNHLLTSASGTRNLQSADDDNNTSGDVKHKLIPGKAAANSANSAAISSSEERAMKELHRKVIERILLKSKTQSIKDAFRQYDLDRTGYLTLLQFRALVRDHGFVGTEVERLIKFLDRANQGTISFHAFSGDVKLGANQVYPKSSPKKQQMAQPLTKNSVPAIASSPVKGKSGPVMLPESQDPMESIRAKLRQRVMGHNKSIREVFMEFDDDGNGYLDYEEFKRFMSKYNFTNDEACQVIDFLDRDFSGTIDYSEFSSGLLFYRPPPAAASTSSLLPASHQVIEPQPTASLSPQNAERVLHDVKQKIAQKMVAAQSNKSSRTRLRDEFMKYDSDSKNGLDYQEFGAFLVGMGIKLKAEELSAVLACIDVNGSEIIEFGEFRKLQDPNFDDDSDVDSSDGPNRDIADTRLKRDEKLLAVFNKYDIDGSGFLDYDEFAELMRDYGFSDADIMHIIKQVDQDKPSVGHKNPRSDKSKGRVDYKTFASVVNKRKWNLHADTLKRDSPSVSNQRTMWMNRVLQKHRSLEEAFRDHDTDGSDELDYDGFRRFMKHYGMKNDGEINALIDQMDCNGDGTVSLQEFIQIFGRAKLKGTTNKQKQDTKMRIASLREQELTWIQQALRENDSIEDAFREYDSNRRGELNYQQFRDLMTRYGISGNDNISLLLKRLDLDNSGTVDLQEFLSVFSAQRLAHQKSANAKKDTQLPNTINSHKRQKAVRLRNLEEAWIRRALENHESIKAVFDRYDQDQSGELDYDEFRQLMNSFGISDRDDIEVLIKRLDANKSGAIDYEEFVTVFYEERVEQNGRRRRSSSMSSLKSAGETKKARVARQRELEVKWMKRVLSCHRSIEVAFSEYDEDGSGELDYDEFSRFMKRYGIVKDEDISSLIKKLDVDDSGAIDYEEFTSVFNPLRVDQYSIGNPLVGMLPVMDEEAFDADELESILEIERELAVRMLQNTRDLRAAFRKYDLNGNGRLEYKEFRQVLRAYRFPELEIRKVIRHLDKHVYGFIDYKEFIAGFSITKENERGSPNGAQKKSKYQVSRASNAGAPSSSKNQKSFYAMQAELSSVTIERLKKDLLTKILATYGTVQTVFHRYDEEQEGRLTEKQFKMLVVDHGISRDDARLLLDAFHQDRSGSIEYEEFLSQLVVRGAV</sequence>
<dbReference type="Gene3D" id="1.10.238.10">
    <property type="entry name" value="EF-hand"/>
    <property type="match status" value="10"/>
</dbReference>